<dbReference type="AlphaFoldDB" id="A0A512PGC4"/>
<protein>
    <recommendedName>
        <fullName evidence="1">Endonuclease/exonuclease/phosphatase domain-containing protein</fullName>
    </recommendedName>
</protein>
<gene>
    <name evidence="2" type="ORF">CSO01_29610</name>
</gene>
<comment type="caution">
    <text evidence="2">The sequence shown here is derived from an EMBL/GenBank/DDBJ whole genome shotgun (WGS) entry which is preliminary data.</text>
</comment>
<evidence type="ECO:0000313" key="2">
    <source>
        <dbReference type="EMBL" id="GEP70246.1"/>
    </source>
</evidence>
<dbReference type="SUPFAM" id="SSF56219">
    <property type="entry name" value="DNase I-like"/>
    <property type="match status" value="1"/>
</dbReference>
<dbReference type="InterPro" id="IPR005135">
    <property type="entry name" value="Endo/exonuclease/phosphatase"/>
</dbReference>
<dbReference type="OrthoDB" id="3820230at2"/>
<name>A0A512PGC4_9CELL</name>
<dbReference type="Proteomes" id="UP000321798">
    <property type="component" value="Unassembled WGS sequence"/>
</dbReference>
<feature type="domain" description="Endonuclease/exonuclease/phosphatase" evidence="1">
    <location>
        <begin position="8"/>
        <end position="215"/>
    </location>
</feature>
<dbReference type="RefSeq" id="WP_146954026.1">
    <property type="nucleotide sequence ID" value="NZ_BAABBJ010000014.1"/>
</dbReference>
<dbReference type="EMBL" id="BKAL01000011">
    <property type="protein sequence ID" value="GEP70246.1"/>
    <property type="molecule type" value="Genomic_DNA"/>
</dbReference>
<dbReference type="Pfam" id="PF03372">
    <property type="entry name" value="Exo_endo_phos"/>
    <property type="match status" value="1"/>
</dbReference>
<proteinExistence type="predicted"/>
<organism evidence="2 3">
    <name type="scientific">Cellulomonas soli</name>
    <dbReference type="NCBI Taxonomy" id="931535"/>
    <lineage>
        <taxon>Bacteria</taxon>
        <taxon>Bacillati</taxon>
        <taxon>Actinomycetota</taxon>
        <taxon>Actinomycetes</taxon>
        <taxon>Micrococcales</taxon>
        <taxon>Cellulomonadaceae</taxon>
        <taxon>Cellulomonas</taxon>
    </lineage>
</organism>
<dbReference type="InterPro" id="IPR036691">
    <property type="entry name" value="Endo/exonu/phosph_ase_sf"/>
</dbReference>
<dbReference type="Gene3D" id="3.60.10.10">
    <property type="entry name" value="Endonuclease/exonuclease/phosphatase"/>
    <property type="match status" value="1"/>
</dbReference>
<reference evidence="2 3" key="1">
    <citation type="submission" date="2019-07" db="EMBL/GenBank/DDBJ databases">
        <title>Whole genome shotgun sequence of Cellulomonas soli NBRC 109434.</title>
        <authorList>
            <person name="Hosoyama A."/>
            <person name="Uohara A."/>
            <person name="Ohji S."/>
            <person name="Ichikawa N."/>
        </authorList>
    </citation>
    <scope>NUCLEOTIDE SEQUENCE [LARGE SCALE GENOMIC DNA]</scope>
    <source>
        <strain evidence="2 3">NBRC 109434</strain>
    </source>
</reference>
<evidence type="ECO:0000313" key="3">
    <source>
        <dbReference type="Proteomes" id="UP000321798"/>
    </source>
</evidence>
<sequence length="236" mass="25057">MSRPLRVATYNLKGLHLDEDAAREVVRELAPDVLGVTEPPRGLTGRWRLRAFARAVGLRVVVGGGGARTTALLVRPEARVEQGRARRLPVRPGRVRRGFCTAVVDGVTVAVVHLGLDAVERKAHLARVLTPVPPGTSVLVGDLNEQPGRPAWTTLGGVLRDAAEVAAHASGAPPEPTYPATDPRWRIDVVFVGPDVEVLAARVPAGPAVERASDHRPLVVDLRVPEPGAAHGRMGA</sequence>
<evidence type="ECO:0000259" key="1">
    <source>
        <dbReference type="Pfam" id="PF03372"/>
    </source>
</evidence>
<dbReference type="GO" id="GO:0003824">
    <property type="term" value="F:catalytic activity"/>
    <property type="evidence" value="ECO:0007669"/>
    <property type="project" value="InterPro"/>
</dbReference>
<accession>A0A512PGC4</accession>
<keyword evidence="3" id="KW-1185">Reference proteome</keyword>